<protein>
    <submittedName>
        <fullName evidence="1">Uncharacterized protein</fullName>
    </submittedName>
</protein>
<dbReference type="AlphaFoldDB" id="A0A0F9PKG0"/>
<reference evidence="1" key="1">
    <citation type="journal article" date="2015" name="Nature">
        <title>Complex archaea that bridge the gap between prokaryotes and eukaryotes.</title>
        <authorList>
            <person name="Spang A."/>
            <person name="Saw J.H."/>
            <person name="Jorgensen S.L."/>
            <person name="Zaremba-Niedzwiedzka K."/>
            <person name="Martijn J."/>
            <person name="Lind A.E."/>
            <person name="van Eijk R."/>
            <person name="Schleper C."/>
            <person name="Guy L."/>
            <person name="Ettema T.J."/>
        </authorList>
    </citation>
    <scope>NUCLEOTIDE SEQUENCE</scope>
</reference>
<comment type="caution">
    <text evidence="1">The sequence shown here is derived from an EMBL/GenBank/DDBJ whole genome shotgun (WGS) entry which is preliminary data.</text>
</comment>
<proteinExistence type="predicted"/>
<evidence type="ECO:0000313" key="1">
    <source>
        <dbReference type="EMBL" id="KKN32280.1"/>
    </source>
</evidence>
<organism evidence="1">
    <name type="scientific">marine sediment metagenome</name>
    <dbReference type="NCBI Taxonomy" id="412755"/>
    <lineage>
        <taxon>unclassified sequences</taxon>
        <taxon>metagenomes</taxon>
        <taxon>ecological metagenomes</taxon>
    </lineage>
</organism>
<sequence>MYKFIWYNGLVDVELEAGSLSQEFVDGLDVAAIINRCFGAKEGGDTMDFTDEDIEFMREDLESGMRHTKMIEDTKKRFIAEGRDFDKEFAAYKAKRQSQASVIQKMRERKQTKGY</sequence>
<gene>
    <name evidence="1" type="ORF">LCGC14_0815600</name>
</gene>
<dbReference type="EMBL" id="LAZR01002263">
    <property type="protein sequence ID" value="KKN32280.1"/>
    <property type="molecule type" value="Genomic_DNA"/>
</dbReference>
<accession>A0A0F9PKG0</accession>
<name>A0A0F9PKG0_9ZZZZ</name>